<dbReference type="InterPro" id="IPR043129">
    <property type="entry name" value="ATPase_NBD"/>
</dbReference>
<dbReference type="SUPFAM" id="SSF53067">
    <property type="entry name" value="Actin-like ATPase domain"/>
    <property type="match status" value="2"/>
</dbReference>
<reference evidence="10" key="2">
    <citation type="submission" date="2021-01" db="UniProtKB">
        <authorList>
            <consortium name="EnsemblMetazoa"/>
        </authorList>
    </citation>
    <scope>IDENTIFICATION</scope>
</reference>
<evidence type="ECO:0000256" key="4">
    <source>
        <dbReference type="ARBA" id="ARBA00022741"/>
    </source>
</evidence>
<evidence type="ECO:0000313" key="11">
    <source>
        <dbReference type="Proteomes" id="UP000007110"/>
    </source>
</evidence>
<dbReference type="Gene3D" id="3.30.420.40">
    <property type="match status" value="2"/>
</dbReference>
<dbReference type="FunFam" id="3.30.420.40:FF:000148">
    <property type="entry name" value="Actin, alpha skeletal muscle"/>
    <property type="match status" value="1"/>
</dbReference>
<keyword evidence="5" id="KW-0378">Hydrolase</keyword>
<dbReference type="InParanoid" id="A0A7M7NMD4"/>
<dbReference type="Proteomes" id="UP000007110">
    <property type="component" value="Unassembled WGS sequence"/>
</dbReference>
<keyword evidence="6" id="KW-0067">ATP-binding</keyword>
<keyword evidence="11" id="KW-1185">Reference proteome</keyword>
<sequence>MSESDEEDAAVVVVDNGSGSIKAGFAGDDAPRCVFPSMIGRPKYQKMIPTSMITRDHFVGDEAQRKRGLLSIKYPIERGIVTNWEDMETIWHHTFYNELRVDPKELLVFFTDVPKSTKASREKTTQIMFEKFGAKGFHVCTQGVLSHCAAGRTMSVMLDIGDGVISVVPVFEGYIITPAVHQVNFGGRDLTQHMMKMLNDRGYSFVTTAEREVVREIKEKVCYIAQDFEKEMLGSSALTKTYTLPDLHDITLGNEIFRVPEILFQPSLADRDHASVHKLVYDAIMKCDIDLRVHLYCNVFLVGGSTMFPGFQERLQKELSAMFPQKAKVRVNAPPERKYTVWIGGSILASLSNFKESWITKKEYDEHGPSVVHKKCTN</sequence>
<evidence type="ECO:0000256" key="7">
    <source>
        <dbReference type="ARBA" id="ARBA00023212"/>
    </source>
</evidence>
<comment type="subcellular location">
    <subcellularLocation>
        <location evidence="1">Cytoplasm</location>
        <location evidence="1">Cytoskeleton</location>
    </subcellularLocation>
</comment>
<dbReference type="KEGG" id="spu:593531"/>
<keyword evidence="4" id="KW-0547">Nucleotide-binding</keyword>
<evidence type="ECO:0008006" key="12">
    <source>
        <dbReference type="Google" id="ProtNLM"/>
    </source>
</evidence>
<dbReference type="GO" id="GO:0005524">
    <property type="term" value="F:ATP binding"/>
    <property type="evidence" value="ECO:0007669"/>
    <property type="project" value="UniProtKB-KW"/>
</dbReference>
<keyword evidence="3" id="KW-0963">Cytoplasm</keyword>
<evidence type="ECO:0000256" key="9">
    <source>
        <dbReference type="RuleBase" id="RU000487"/>
    </source>
</evidence>
<dbReference type="PROSITE" id="PS00406">
    <property type="entry name" value="ACTINS_1"/>
    <property type="match status" value="1"/>
</dbReference>
<evidence type="ECO:0000256" key="2">
    <source>
        <dbReference type="ARBA" id="ARBA00006752"/>
    </source>
</evidence>
<evidence type="ECO:0000313" key="10">
    <source>
        <dbReference type="EnsemblMetazoa" id="XP_030837894"/>
    </source>
</evidence>
<dbReference type="AlphaFoldDB" id="A0A7M7NMD4"/>
<protein>
    <recommendedName>
        <fullName evidence="12">Actin</fullName>
    </recommendedName>
</protein>
<proteinExistence type="inferred from homology"/>
<dbReference type="EnsemblMetazoa" id="XM_030982034">
    <property type="protein sequence ID" value="XP_030837894"/>
    <property type="gene ID" value="LOC593531"/>
</dbReference>
<dbReference type="SMART" id="SM00268">
    <property type="entry name" value="ACTIN"/>
    <property type="match status" value="1"/>
</dbReference>
<comment type="similarity">
    <text evidence="2 9">Belongs to the actin family.</text>
</comment>
<keyword evidence="7" id="KW-0206">Cytoskeleton</keyword>
<dbReference type="Gene3D" id="3.90.640.10">
    <property type="entry name" value="Actin, Chain A, domain 4"/>
    <property type="match status" value="1"/>
</dbReference>
<dbReference type="GO" id="GO:0016787">
    <property type="term" value="F:hydrolase activity"/>
    <property type="evidence" value="ECO:0007669"/>
    <property type="project" value="UniProtKB-KW"/>
</dbReference>
<dbReference type="PANTHER" id="PTHR11937">
    <property type="entry name" value="ACTIN"/>
    <property type="match status" value="1"/>
</dbReference>
<dbReference type="PROSITE" id="PS00432">
    <property type="entry name" value="ACTINS_2"/>
    <property type="match status" value="1"/>
</dbReference>
<dbReference type="GeneID" id="593531"/>
<evidence type="ECO:0000256" key="1">
    <source>
        <dbReference type="ARBA" id="ARBA00004245"/>
    </source>
</evidence>
<dbReference type="CDD" id="cd13397">
    <property type="entry name" value="ASKHA_NBD_actin_Arp-T1-3"/>
    <property type="match status" value="1"/>
</dbReference>
<accession>A0A7M7NMD4</accession>
<comment type="catalytic activity">
    <reaction evidence="8">
        <text>ATP + H2O = ADP + phosphate + H(+)</text>
        <dbReference type="Rhea" id="RHEA:13065"/>
        <dbReference type="ChEBI" id="CHEBI:15377"/>
        <dbReference type="ChEBI" id="CHEBI:15378"/>
        <dbReference type="ChEBI" id="CHEBI:30616"/>
        <dbReference type="ChEBI" id="CHEBI:43474"/>
        <dbReference type="ChEBI" id="CHEBI:456216"/>
    </reaction>
</comment>
<evidence type="ECO:0000256" key="3">
    <source>
        <dbReference type="ARBA" id="ARBA00022490"/>
    </source>
</evidence>
<dbReference type="PRINTS" id="PR00190">
    <property type="entry name" value="ACTIN"/>
</dbReference>
<dbReference type="FunFam" id="3.30.420.40:FF:000058">
    <property type="entry name" value="Putative actin-related protein 5"/>
    <property type="match status" value="1"/>
</dbReference>
<dbReference type="GO" id="GO:0015629">
    <property type="term" value="C:actin cytoskeleton"/>
    <property type="evidence" value="ECO:0000318"/>
    <property type="project" value="GO_Central"/>
</dbReference>
<dbReference type="InterPro" id="IPR004000">
    <property type="entry name" value="Actin"/>
</dbReference>
<dbReference type="FunFam" id="3.90.640.10:FF:000047">
    <property type="entry name" value="Actin, alpha skeletal muscle"/>
    <property type="match status" value="1"/>
</dbReference>
<dbReference type="Pfam" id="PF00022">
    <property type="entry name" value="Actin"/>
    <property type="match status" value="1"/>
</dbReference>
<dbReference type="FunFam" id="3.30.420.40:FF:000218">
    <property type="entry name" value="actin, alpha sarcomeric/skeletal-like"/>
    <property type="match status" value="1"/>
</dbReference>
<evidence type="ECO:0000256" key="8">
    <source>
        <dbReference type="ARBA" id="ARBA00049360"/>
    </source>
</evidence>
<dbReference type="OrthoDB" id="6043244at2759"/>
<dbReference type="OMA" id="KESWITK"/>
<evidence type="ECO:0000256" key="6">
    <source>
        <dbReference type="ARBA" id="ARBA00022840"/>
    </source>
</evidence>
<evidence type="ECO:0000256" key="5">
    <source>
        <dbReference type="ARBA" id="ARBA00022801"/>
    </source>
</evidence>
<name>A0A7M7NMD4_STRPU</name>
<organism evidence="10 11">
    <name type="scientific">Strongylocentrotus purpuratus</name>
    <name type="common">Purple sea urchin</name>
    <dbReference type="NCBI Taxonomy" id="7668"/>
    <lineage>
        <taxon>Eukaryota</taxon>
        <taxon>Metazoa</taxon>
        <taxon>Echinodermata</taxon>
        <taxon>Eleutherozoa</taxon>
        <taxon>Echinozoa</taxon>
        <taxon>Echinoidea</taxon>
        <taxon>Euechinoidea</taxon>
        <taxon>Echinacea</taxon>
        <taxon>Camarodonta</taxon>
        <taxon>Echinidea</taxon>
        <taxon>Strongylocentrotidae</taxon>
        <taxon>Strongylocentrotus</taxon>
    </lineage>
</organism>
<reference evidence="11" key="1">
    <citation type="submission" date="2015-02" db="EMBL/GenBank/DDBJ databases">
        <title>Genome sequencing for Strongylocentrotus purpuratus.</title>
        <authorList>
            <person name="Murali S."/>
            <person name="Liu Y."/>
            <person name="Vee V."/>
            <person name="English A."/>
            <person name="Wang M."/>
            <person name="Skinner E."/>
            <person name="Han Y."/>
            <person name="Muzny D.M."/>
            <person name="Worley K.C."/>
            <person name="Gibbs R.A."/>
        </authorList>
    </citation>
    <scope>NUCLEOTIDE SEQUENCE</scope>
</reference>
<dbReference type="InterPro" id="IPR004001">
    <property type="entry name" value="Actin_CS"/>
</dbReference>
<dbReference type="RefSeq" id="XP_030837894.1">
    <property type="nucleotide sequence ID" value="XM_030982034.1"/>
</dbReference>